<keyword evidence="2" id="KW-1185">Reference proteome</keyword>
<gene>
    <name evidence="1" type="ORF">B0T17DRAFT_642215</name>
</gene>
<name>A0AA39WUP4_9PEZI</name>
<dbReference type="AlphaFoldDB" id="A0AA39WUP4"/>
<sequence length="161" mass="17657">MVVLLLNLGAQFCPPKKLVRESPLRLAVSFNKKDIVSLLLGAWEDSSDNMARIDHAAAIVMAVCLGYEEVTQLLVDKLADLYKGEKHYHETIAEGINYAIQEGQVGVAKIFLAKDPSVLAKLANWMSFVQVAAQNGDEAIFRLLLDHGASDEAIFLRCIGT</sequence>
<dbReference type="Gene3D" id="1.25.40.20">
    <property type="entry name" value="Ankyrin repeat-containing domain"/>
    <property type="match status" value="2"/>
</dbReference>
<organism evidence="1 2">
    <name type="scientific">Bombardia bombarda</name>
    <dbReference type="NCBI Taxonomy" id="252184"/>
    <lineage>
        <taxon>Eukaryota</taxon>
        <taxon>Fungi</taxon>
        <taxon>Dikarya</taxon>
        <taxon>Ascomycota</taxon>
        <taxon>Pezizomycotina</taxon>
        <taxon>Sordariomycetes</taxon>
        <taxon>Sordariomycetidae</taxon>
        <taxon>Sordariales</taxon>
        <taxon>Lasiosphaeriaceae</taxon>
        <taxon>Bombardia</taxon>
    </lineage>
</organism>
<dbReference type="SUPFAM" id="SSF48403">
    <property type="entry name" value="Ankyrin repeat"/>
    <property type="match status" value="1"/>
</dbReference>
<evidence type="ECO:0000313" key="1">
    <source>
        <dbReference type="EMBL" id="KAK0621896.1"/>
    </source>
</evidence>
<dbReference type="InterPro" id="IPR002110">
    <property type="entry name" value="Ankyrin_rpt"/>
</dbReference>
<dbReference type="EMBL" id="JAULSR010000004">
    <property type="protein sequence ID" value="KAK0621896.1"/>
    <property type="molecule type" value="Genomic_DNA"/>
</dbReference>
<comment type="caution">
    <text evidence="1">The sequence shown here is derived from an EMBL/GenBank/DDBJ whole genome shotgun (WGS) entry which is preliminary data.</text>
</comment>
<dbReference type="InterPro" id="IPR036770">
    <property type="entry name" value="Ankyrin_rpt-contain_sf"/>
</dbReference>
<protein>
    <recommendedName>
        <fullName evidence="3">Ankyrin repeat protein</fullName>
    </recommendedName>
</protein>
<accession>A0AA39WUP4</accession>
<dbReference type="Proteomes" id="UP001174934">
    <property type="component" value="Unassembled WGS sequence"/>
</dbReference>
<dbReference type="SMART" id="SM00248">
    <property type="entry name" value="ANK"/>
    <property type="match status" value="3"/>
</dbReference>
<evidence type="ECO:0008006" key="3">
    <source>
        <dbReference type="Google" id="ProtNLM"/>
    </source>
</evidence>
<evidence type="ECO:0000313" key="2">
    <source>
        <dbReference type="Proteomes" id="UP001174934"/>
    </source>
</evidence>
<reference evidence="1" key="1">
    <citation type="submission" date="2023-06" db="EMBL/GenBank/DDBJ databases">
        <title>Genome-scale phylogeny and comparative genomics of the fungal order Sordariales.</title>
        <authorList>
            <consortium name="Lawrence Berkeley National Laboratory"/>
            <person name="Hensen N."/>
            <person name="Bonometti L."/>
            <person name="Westerberg I."/>
            <person name="Brannstrom I.O."/>
            <person name="Guillou S."/>
            <person name="Cros-Aarteil S."/>
            <person name="Calhoun S."/>
            <person name="Haridas S."/>
            <person name="Kuo A."/>
            <person name="Mondo S."/>
            <person name="Pangilinan J."/>
            <person name="Riley R."/>
            <person name="LaButti K."/>
            <person name="Andreopoulos B."/>
            <person name="Lipzen A."/>
            <person name="Chen C."/>
            <person name="Yanf M."/>
            <person name="Daum C."/>
            <person name="Ng V."/>
            <person name="Clum A."/>
            <person name="Steindorff A."/>
            <person name="Ohm R."/>
            <person name="Martin F."/>
            <person name="Silar P."/>
            <person name="Natvig D."/>
            <person name="Lalanne C."/>
            <person name="Gautier V."/>
            <person name="Ament-velasquez S.L."/>
            <person name="Kruys A."/>
            <person name="Hutchinson M.I."/>
            <person name="Powell A.J."/>
            <person name="Barry K."/>
            <person name="Miller A.N."/>
            <person name="Grigoriev I.V."/>
            <person name="Debuchy R."/>
            <person name="Gladieux P."/>
            <person name="Thoren M.H."/>
            <person name="Johannesson H."/>
        </authorList>
    </citation>
    <scope>NUCLEOTIDE SEQUENCE</scope>
    <source>
        <strain evidence="1">SMH3391-2</strain>
    </source>
</reference>
<proteinExistence type="predicted"/>